<dbReference type="PANTHER" id="PTHR30189:SF1">
    <property type="entry name" value="LPS-ASSEMBLY PROTEIN LPTD"/>
    <property type="match status" value="1"/>
</dbReference>
<dbReference type="Proteomes" id="UP000652681">
    <property type="component" value="Unassembled WGS sequence"/>
</dbReference>
<proteinExistence type="predicted"/>
<dbReference type="RefSeq" id="WP_163492731.1">
    <property type="nucleotide sequence ID" value="NZ_JACVEL010000005.1"/>
</dbReference>
<dbReference type="InterPro" id="IPR050218">
    <property type="entry name" value="LptD"/>
</dbReference>
<evidence type="ECO:0000313" key="2">
    <source>
        <dbReference type="EMBL" id="MBC9812601.1"/>
    </source>
</evidence>
<dbReference type="EMBL" id="JACVEL010000005">
    <property type="protein sequence ID" value="MBC9812601.1"/>
    <property type="molecule type" value="Genomic_DNA"/>
</dbReference>
<sequence>MCAGFYSFGQDTIYVNDESMGGISKYRARDSIYADLKKKQLHLYGEAYVETEEMNLKAGYILVDMEKEEVTATYVLDEEGRLIEKPLFTMGGDEAEANTLKYNLRTGKAYIEAVKIVQDEMYLHMGRAKRQANEEIHFVEGRFTTCDLDEPHYHFQLSRGVMIPDKRIVTGPMNLYIAGVPTPLGLPFSYIPQKDQNERTHGLLFPEIVPISNYGFGLNNLGYYIPINDRLQTSVYGTIYSRGSWGLRNVTEYARRYGYTGSFDVSYYQYKSGFPTNNRLNNVDLKWVHRKDAKSNPKWNFNTNINFNSSNNSKNNLDPVNQNYFKNTLMSDINLNRSFPGKPYQLSAKIALSQNSQTRNIALTSPIVNFSTSQFFPLKKLLKAEIFQRLGIIYNIEGQNKSTFEDVLLRDGKYAEIGNQFMYGMRQNLTVQTTGGVFKNVLKLTPSINYSTNLNFQQIRKVYDPVLNNAVNDTVRQAGLAHTLSFNMAATTALYTYYRFVGKNKPIMRHVLTPNVSFSYRPLLTKNLEANVGPNQEKLVYSPYSNSVYAYTATKDQALINFGINNSFELKRKSDKDTVTGFQKIRIIDALSLTGNYDIMKESMNLSDINVNIRISPFKWMNIVGTTSYSFYGWDAVTNASLPDFALKSNSKLGRTMNNAITTTFTITSRESREKIEENKEVVAENWQADYDYFYLHPERIIDYRIPWKVNVSHVFNLNRNINKTVTDNEEFRQVHTVNVDTDISITKRWKLGAVVNIDLKTKKVTNGYFTLNRDMHCWALSFRWTPIGFNKSFLLTIRNTSSIFKDAKLDFRKPPAFL</sequence>
<organism evidence="2 3">
    <name type="scientific">Taishania pollutisoli</name>
    <dbReference type="NCBI Taxonomy" id="2766479"/>
    <lineage>
        <taxon>Bacteria</taxon>
        <taxon>Pseudomonadati</taxon>
        <taxon>Bacteroidota</taxon>
        <taxon>Flavobacteriia</taxon>
        <taxon>Flavobacteriales</taxon>
        <taxon>Crocinitomicaceae</taxon>
        <taxon>Taishania</taxon>
    </lineage>
</organism>
<dbReference type="AlphaFoldDB" id="A0A8J6P9D0"/>
<feature type="domain" description="LPS-assembly protein LptD central" evidence="1">
    <location>
        <begin position="168"/>
        <end position="632"/>
    </location>
</feature>
<reference evidence="2" key="1">
    <citation type="submission" date="2020-09" db="EMBL/GenBank/DDBJ databases">
        <title>Taishania pollutisoli gen. nov., sp. nov., Isolated from Tetrabromobisphenol A-Contaminated Soil.</title>
        <authorList>
            <person name="Chen Q."/>
        </authorList>
    </citation>
    <scope>NUCLEOTIDE SEQUENCE</scope>
    <source>
        <strain evidence="2">CZZ-1</strain>
    </source>
</reference>
<gene>
    <name evidence="2" type="ORF">H9Y05_08975</name>
</gene>
<evidence type="ECO:0000259" key="1">
    <source>
        <dbReference type="Pfam" id="PF19838"/>
    </source>
</evidence>
<comment type="caution">
    <text evidence="2">The sequence shown here is derived from an EMBL/GenBank/DDBJ whole genome shotgun (WGS) entry which is preliminary data.</text>
</comment>
<dbReference type="GO" id="GO:1990351">
    <property type="term" value="C:transporter complex"/>
    <property type="evidence" value="ECO:0007669"/>
    <property type="project" value="TreeGrafter"/>
</dbReference>
<dbReference type="InterPro" id="IPR045659">
    <property type="entry name" value="LptD_2"/>
</dbReference>
<name>A0A8J6P9D0_9FLAO</name>
<dbReference type="PANTHER" id="PTHR30189">
    <property type="entry name" value="LPS-ASSEMBLY PROTEIN"/>
    <property type="match status" value="1"/>
</dbReference>
<evidence type="ECO:0000313" key="3">
    <source>
        <dbReference type="Proteomes" id="UP000652681"/>
    </source>
</evidence>
<accession>A0A8J6P9D0</accession>
<keyword evidence="3" id="KW-1185">Reference proteome</keyword>
<dbReference type="Pfam" id="PF19838">
    <property type="entry name" value="LptD_2"/>
    <property type="match status" value="1"/>
</dbReference>
<dbReference type="GO" id="GO:0009279">
    <property type="term" value="C:cell outer membrane"/>
    <property type="evidence" value="ECO:0007669"/>
    <property type="project" value="TreeGrafter"/>
</dbReference>
<protein>
    <submittedName>
        <fullName evidence="2">LPS-assembly protein LptD</fullName>
    </submittedName>
</protein>